<proteinExistence type="predicted"/>
<feature type="chain" id="PRO_5029815610" evidence="1">
    <location>
        <begin position="22"/>
        <end position="122"/>
    </location>
</feature>
<accession>A0A7J8FW97</accession>
<feature type="signal peptide" evidence="1">
    <location>
        <begin position="1"/>
        <end position="21"/>
    </location>
</feature>
<dbReference type="Proteomes" id="UP000550707">
    <property type="component" value="Unassembled WGS sequence"/>
</dbReference>
<gene>
    <name evidence="2" type="ORF">HJG59_001263</name>
</gene>
<evidence type="ECO:0000313" key="3">
    <source>
        <dbReference type="Proteomes" id="UP000550707"/>
    </source>
</evidence>
<evidence type="ECO:0000256" key="1">
    <source>
        <dbReference type="SAM" id="SignalP"/>
    </source>
</evidence>
<comment type="caution">
    <text evidence="2">The sequence shown here is derived from an EMBL/GenBank/DDBJ whole genome shotgun (WGS) entry which is preliminary data.</text>
</comment>
<organism evidence="2 3">
    <name type="scientific">Molossus molossus</name>
    <name type="common">Pallas' mastiff bat</name>
    <name type="synonym">Vespertilio molossus</name>
    <dbReference type="NCBI Taxonomy" id="27622"/>
    <lineage>
        <taxon>Eukaryota</taxon>
        <taxon>Metazoa</taxon>
        <taxon>Chordata</taxon>
        <taxon>Craniata</taxon>
        <taxon>Vertebrata</taxon>
        <taxon>Euteleostomi</taxon>
        <taxon>Mammalia</taxon>
        <taxon>Eutheria</taxon>
        <taxon>Laurasiatheria</taxon>
        <taxon>Chiroptera</taxon>
        <taxon>Yangochiroptera</taxon>
        <taxon>Molossidae</taxon>
        <taxon>Molossus</taxon>
    </lineage>
</organism>
<dbReference type="EMBL" id="JACASF010000010">
    <property type="protein sequence ID" value="KAF6451699.1"/>
    <property type="molecule type" value="Genomic_DNA"/>
</dbReference>
<sequence>MVLSSAHFWLGLLLVPTACLIKDVAWRAVKHTCNKTLLEEVQELETKMGKAMLQDGTGKRMNERDHLLKRLSRKTTPTLFRGGSLPQNVPHGYAFSQEEHGAVSQEEIVRAYDTTRKKASHK</sequence>
<keyword evidence="3" id="KW-1185">Reference proteome</keyword>
<protein>
    <submittedName>
        <fullName evidence="2">ATPase phospholipid transporting 8A2</fullName>
    </submittedName>
</protein>
<keyword evidence="1" id="KW-0732">Signal</keyword>
<evidence type="ECO:0000313" key="2">
    <source>
        <dbReference type="EMBL" id="KAF6451699.1"/>
    </source>
</evidence>
<name>A0A7J8FW97_MOLMO</name>
<reference evidence="2 3" key="1">
    <citation type="journal article" date="2020" name="Nature">
        <title>Six reference-quality genomes reveal evolution of bat adaptations.</title>
        <authorList>
            <person name="Jebb D."/>
            <person name="Huang Z."/>
            <person name="Pippel M."/>
            <person name="Hughes G.M."/>
            <person name="Lavrichenko K."/>
            <person name="Devanna P."/>
            <person name="Winkler S."/>
            <person name="Jermiin L.S."/>
            <person name="Skirmuntt E.C."/>
            <person name="Katzourakis A."/>
            <person name="Burkitt-Gray L."/>
            <person name="Ray D.A."/>
            <person name="Sullivan K.A.M."/>
            <person name="Roscito J.G."/>
            <person name="Kirilenko B.M."/>
            <person name="Davalos L.M."/>
            <person name="Corthals A.P."/>
            <person name="Power M.L."/>
            <person name="Jones G."/>
            <person name="Ransome R.D."/>
            <person name="Dechmann D.K.N."/>
            <person name="Locatelli A.G."/>
            <person name="Puechmaille S.J."/>
            <person name="Fedrigo O."/>
            <person name="Jarvis E.D."/>
            <person name="Hiller M."/>
            <person name="Vernes S.C."/>
            <person name="Myers E.W."/>
            <person name="Teeling E.C."/>
        </authorList>
    </citation>
    <scope>NUCLEOTIDE SEQUENCE [LARGE SCALE GENOMIC DNA]</scope>
    <source>
        <strain evidence="2">MMolMol1</strain>
        <tissue evidence="2">Muscle</tissue>
    </source>
</reference>
<dbReference type="AlphaFoldDB" id="A0A7J8FW97"/>